<name>A0A1E4SG80_9ASCO</name>
<evidence type="ECO:0000256" key="1">
    <source>
        <dbReference type="SAM" id="MobiDB-lite"/>
    </source>
</evidence>
<proteinExistence type="predicted"/>
<feature type="compositionally biased region" description="Acidic residues" evidence="1">
    <location>
        <begin position="113"/>
        <end position="128"/>
    </location>
</feature>
<accession>A0A1E4SG80</accession>
<dbReference type="OrthoDB" id="5374328at2759"/>
<gene>
    <name evidence="2" type="ORF">CANTADRAFT_22511</name>
</gene>
<dbReference type="RefSeq" id="XP_020063643.1">
    <property type="nucleotide sequence ID" value="XM_020206828.1"/>
</dbReference>
<organism evidence="2 3">
    <name type="scientific">Suhomyces tanzawaensis NRRL Y-17324</name>
    <dbReference type="NCBI Taxonomy" id="984487"/>
    <lineage>
        <taxon>Eukaryota</taxon>
        <taxon>Fungi</taxon>
        <taxon>Dikarya</taxon>
        <taxon>Ascomycota</taxon>
        <taxon>Saccharomycotina</taxon>
        <taxon>Pichiomycetes</taxon>
        <taxon>Debaryomycetaceae</taxon>
        <taxon>Suhomyces</taxon>
    </lineage>
</organism>
<dbReference type="GeneID" id="30980965"/>
<evidence type="ECO:0000313" key="2">
    <source>
        <dbReference type="EMBL" id="ODV78521.1"/>
    </source>
</evidence>
<feature type="region of interest" description="Disordered" evidence="1">
    <location>
        <begin position="113"/>
        <end position="150"/>
    </location>
</feature>
<dbReference type="EMBL" id="KV453913">
    <property type="protein sequence ID" value="ODV78521.1"/>
    <property type="molecule type" value="Genomic_DNA"/>
</dbReference>
<sequence length="246" mass="28292">MASLAKNIKLVDSENLALKSSLLSLIHDYKYLKDLVLNKGYGEVEDEDLDKNVHKRSYGEVEVKEQLDSEIATSALMNELINDMNDLSYTKKSQSKRKFNHYKDFEKLDTVEDSDGDIDFEDDEDDDALSPSSTALSRTTSPSSDFENNSLMSSLTRSTTVSSVNTITNQVPMLDKKGYPFKNSSRLFELPRFEEHASSDTYSFQFDDALNADQDQYHRINDFLEEKLLTNDLDYYVENQYGDRKW</sequence>
<evidence type="ECO:0000313" key="3">
    <source>
        <dbReference type="Proteomes" id="UP000094285"/>
    </source>
</evidence>
<dbReference type="Proteomes" id="UP000094285">
    <property type="component" value="Unassembled WGS sequence"/>
</dbReference>
<dbReference type="STRING" id="984487.A0A1E4SG80"/>
<keyword evidence="3" id="KW-1185">Reference proteome</keyword>
<dbReference type="AlphaFoldDB" id="A0A1E4SG80"/>
<protein>
    <submittedName>
        <fullName evidence="2">Uncharacterized protein</fullName>
    </submittedName>
</protein>
<feature type="compositionally biased region" description="Polar residues" evidence="1">
    <location>
        <begin position="130"/>
        <end position="147"/>
    </location>
</feature>
<reference evidence="3" key="1">
    <citation type="submission" date="2016-05" db="EMBL/GenBank/DDBJ databases">
        <title>Comparative genomics of biotechnologically important yeasts.</title>
        <authorList>
            <consortium name="DOE Joint Genome Institute"/>
            <person name="Riley R."/>
            <person name="Haridas S."/>
            <person name="Wolfe K.H."/>
            <person name="Lopes M.R."/>
            <person name="Hittinger C.T."/>
            <person name="Goker M."/>
            <person name="Salamov A."/>
            <person name="Wisecaver J."/>
            <person name="Long T.M."/>
            <person name="Aerts A.L."/>
            <person name="Barry K."/>
            <person name="Choi C."/>
            <person name="Clum A."/>
            <person name="Coughlan A.Y."/>
            <person name="Deshpande S."/>
            <person name="Douglass A.P."/>
            <person name="Hanson S.J."/>
            <person name="Klenk H.-P."/>
            <person name="Labutti K."/>
            <person name="Lapidus A."/>
            <person name="Lindquist E."/>
            <person name="Lipzen A."/>
            <person name="Meier-Kolthoff J.P."/>
            <person name="Ohm R.A."/>
            <person name="Otillar R.P."/>
            <person name="Pangilinan J."/>
            <person name="Peng Y."/>
            <person name="Rokas A."/>
            <person name="Rosa C.A."/>
            <person name="Scheuner C."/>
            <person name="Sibirny A.A."/>
            <person name="Slot J.C."/>
            <person name="Stielow J.B."/>
            <person name="Sun H."/>
            <person name="Kurtzman C.P."/>
            <person name="Blackwell M."/>
            <person name="Grigoriev I.V."/>
            <person name="Jeffries T.W."/>
        </authorList>
    </citation>
    <scope>NUCLEOTIDE SEQUENCE [LARGE SCALE GENOMIC DNA]</scope>
    <source>
        <strain evidence="3">NRRL Y-17324</strain>
    </source>
</reference>